<dbReference type="SMART" id="SM00421">
    <property type="entry name" value="HTH_LUXR"/>
    <property type="match status" value="1"/>
</dbReference>
<organism evidence="5 6">
    <name type="scientific">Virgibacillus sediminis</name>
    <dbReference type="NCBI Taxonomy" id="202260"/>
    <lineage>
        <taxon>Bacteria</taxon>
        <taxon>Bacillati</taxon>
        <taxon>Bacillota</taxon>
        <taxon>Bacilli</taxon>
        <taxon>Bacillales</taxon>
        <taxon>Bacillaceae</taxon>
        <taxon>Virgibacillus</taxon>
    </lineage>
</organism>
<dbReference type="InterPro" id="IPR016032">
    <property type="entry name" value="Sig_transdc_resp-reg_C-effctor"/>
</dbReference>
<evidence type="ECO:0000256" key="3">
    <source>
        <dbReference type="ARBA" id="ARBA00023163"/>
    </source>
</evidence>
<dbReference type="PANTHER" id="PTHR44688">
    <property type="entry name" value="DNA-BINDING TRANSCRIPTIONAL ACTIVATOR DEVR_DOSR"/>
    <property type="match status" value="1"/>
</dbReference>
<keyword evidence="3" id="KW-0804">Transcription</keyword>
<sequence>MQIIYLSKEEFIPEIEEGLRAQSDIILVGSLHYNKDAGELAIMLGVGGVIWDVDGVPAEEVDFLIKYLKGRKPDMAVVLVTACTDDTTLYQLLCTEADSLIIKDEQAPVEAARAIRSIQSECYYLSAEKIPLFLTRLDELENMNRNIFHQKLGKKHPELSRKEAEIAYYLMRGYKNPAIARKLNMNPTTVKVHVSHIYNKLSIKGRKNLTSFLKKTQNTH</sequence>
<dbReference type="SUPFAM" id="SSF46894">
    <property type="entry name" value="C-terminal effector domain of the bipartite response regulators"/>
    <property type="match status" value="1"/>
</dbReference>
<proteinExistence type="predicted"/>
<dbReference type="PROSITE" id="PS50043">
    <property type="entry name" value="HTH_LUXR_2"/>
    <property type="match status" value="1"/>
</dbReference>
<dbReference type="RefSeq" id="WP_390307088.1">
    <property type="nucleotide sequence ID" value="NZ_JBHRRZ010000033.1"/>
</dbReference>
<dbReference type="PROSITE" id="PS00622">
    <property type="entry name" value="HTH_LUXR_1"/>
    <property type="match status" value="1"/>
</dbReference>
<comment type="caution">
    <text evidence="5">The sequence shown here is derived from an EMBL/GenBank/DDBJ whole genome shotgun (WGS) entry which is preliminary data.</text>
</comment>
<dbReference type="Proteomes" id="UP001595387">
    <property type="component" value="Unassembled WGS sequence"/>
</dbReference>
<dbReference type="Pfam" id="PF00196">
    <property type="entry name" value="GerE"/>
    <property type="match status" value="1"/>
</dbReference>
<evidence type="ECO:0000259" key="4">
    <source>
        <dbReference type="PROSITE" id="PS50043"/>
    </source>
</evidence>
<accession>A0ABV7A8B6</accession>
<name>A0ABV7A8B6_9BACI</name>
<evidence type="ECO:0000313" key="6">
    <source>
        <dbReference type="Proteomes" id="UP001595387"/>
    </source>
</evidence>
<evidence type="ECO:0000313" key="5">
    <source>
        <dbReference type="EMBL" id="MFC2949213.1"/>
    </source>
</evidence>
<reference evidence="6" key="1">
    <citation type="journal article" date="2019" name="Int. J. Syst. Evol. Microbiol.">
        <title>The Global Catalogue of Microorganisms (GCM) 10K type strain sequencing project: providing services to taxonomists for standard genome sequencing and annotation.</title>
        <authorList>
            <consortium name="The Broad Institute Genomics Platform"/>
            <consortium name="The Broad Institute Genome Sequencing Center for Infectious Disease"/>
            <person name="Wu L."/>
            <person name="Ma J."/>
        </authorList>
    </citation>
    <scope>NUCLEOTIDE SEQUENCE [LARGE SCALE GENOMIC DNA]</scope>
    <source>
        <strain evidence="6">KCTC 13193</strain>
    </source>
</reference>
<protein>
    <submittedName>
        <fullName evidence="5">Helix-turn-helix transcriptional regulator</fullName>
    </submittedName>
</protein>
<dbReference type="Gene3D" id="3.40.50.2300">
    <property type="match status" value="1"/>
</dbReference>
<dbReference type="InterPro" id="IPR000792">
    <property type="entry name" value="Tscrpt_reg_LuxR_C"/>
</dbReference>
<evidence type="ECO:0000256" key="2">
    <source>
        <dbReference type="ARBA" id="ARBA00023125"/>
    </source>
</evidence>
<evidence type="ECO:0000256" key="1">
    <source>
        <dbReference type="ARBA" id="ARBA00023015"/>
    </source>
</evidence>
<dbReference type="EMBL" id="JBHRRZ010000033">
    <property type="protein sequence ID" value="MFC2949213.1"/>
    <property type="molecule type" value="Genomic_DNA"/>
</dbReference>
<dbReference type="PRINTS" id="PR00038">
    <property type="entry name" value="HTHLUXR"/>
</dbReference>
<keyword evidence="6" id="KW-1185">Reference proteome</keyword>
<keyword evidence="1" id="KW-0805">Transcription regulation</keyword>
<feature type="domain" description="HTH luxR-type" evidence="4">
    <location>
        <begin position="152"/>
        <end position="217"/>
    </location>
</feature>
<dbReference type="CDD" id="cd06170">
    <property type="entry name" value="LuxR_C_like"/>
    <property type="match status" value="1"/>
</dbReference>
<dbReference type="PANTHER" id="PTHR44688:SF16">
    <property type="entry name" value="DNA-BINDING TRANSCRIPTIONAL ACTIVATOR DEVR_DOSR"/>
    <property type="match status" value="1"/>
</dbReference>
<keyword evidence="2" id="KW-0238">DNA-binding</keyword>
<gene>
    <name evidence="5" type="ORF">ACFODW_12895</name>
</gene>